<sequence>MMNGRSLIGTLVFTVVVILVLSLAISLLPYILLVGMIWYFYRSLIRPMFSGRTSEKREDSGVYTPKSDSGIHETMDHQVKSVRDESFFQQKHDVVDVDYDEDSTHDKK</sequence>
<name>A0A941CQC6_9CLOT</name>
<keyword evidence="2" id="KW-0472">Membrane</keyword>
<protein>
    <recommendedName>
        <fullName evidence="5">DUF4834 family protein</fullName>
    </recommendedName>
</protein>
<accession>A0A941CQC6</accession>
<proteinExistence type="predicted"/>
<evidence type="ECO:0008006" key="5">
    <source>
        <dbReference type="Google" id="ProtNLM"/>
    </source>
</evidence>
<dbReference type="AlphaFoldDB" id="A0A941CQC6"/>
<comment type="caution">
    <text evidence="3">The sequence shown here is derived from an EMBL/GenBank/DDBJ whole genome shotgun (WGS) entry which is preliminary data.</text>
</comment>
<reference evidence="3" key="1">
    <citation type="submission" date="2021-04" db="EMBL/GenBank/DDBJ databases">
        <title>Proteiniclasticum sedimins sp. nov., an obligate anaerobic bacterium isolated from anaerobic sludge.</title>
        <authorList>
            <person name="Liu J."/>
        </authorList>
    </citation>
    <scope>NUCLEOTIDE SEQUENCE</scope>
    <source>
        <strain evidence="3">BAD-10</strain>
    </source>
</reference>
<evidence type="ECO:0000256" key="1">
    <source>
        <dbReference type="SAM" id="MobiDB-lite"/>
    </source>
</evidence>
<evidence type="ECO:0000256" key="2">
    <source>
        <dbReference type="SAM" id="Phobius"/>
    </source>
</evidence>
<gene>
    <name evidence="3" type="ORF">KCG48_03380</name>
</gene>
<keyword evidence="4" id="KW-1185">Reference proteome</keyword>
<evidence type="ECO:0000313" key="3">
    <source>
        <dbReference type="EMBL" id="MBR0575376.1"/>
    </source>
</evidence>
<evidence type="ECO:0000313" key="4">
    <source>
        <dbReference type="Proteomes" id="UP000675379"/>
    </source>
</evidence>
<dbReference type="EMBL" id="JAGSCS010000003">
    <property type="protein sequence ID" value="MBR0575376.1"/>
    <property type="molecule type" value="Genomic_DNA"/>
</dbReference>
<keyword evidence="2" id="KW-1133">Transmembrane helix</keyword>
<dbReference type="Proteomes" id="UP000675379">
    <property type="component" value="Unassembled WGS sequence"/>
</dbReference>
<feature type="region of interest" description="Disordered" evidence="1">
    <location>
        <begin position="52"/>
        <end position="71"/>
    </location>
</feature>
<keyword evidence="2" id="KW-0812">Transmembrane</keyword>
<organism evidence="3 4">
    <name type="scientific">Proteiniclasticum sediminis</name>
    <dbReference type="NCBI Taxonomy" id="2804028"/>
    <lineage>
        <taxon>Bacteria</taxon>
        <taxon>Bacillati</taxon>
        <taxon>Bacillota</taxon>
        <taxon>Clostridia</taxon>
        <taxon>Eubacteriales</taxon>
        <taxon>Clostridiaceae</taxon>
        <taxon>Proteiniclasticum</taxon>
    </lineage>
</organism>
<feature type="transmembrane region" description="Helical" evidence="2">
    <location>
        <begin position="12"/>
        <end position="41"/>
    </location>
</feature>